<feature type="domain" description="Phosphatidylglycerol lysyltransferase C-terminal" evidence="7">
    <location>
        <begin position="346"/>
        <end position="585"/>
    </location>
</feature>
<keyword evidence="8" id="KW-0808">Transferase</keyword>
<evidence type="ECO:0000256" key="5">
    <source>
        <dbReference type="ARBA" id="ARBA00023136"/>
    </source>
</evidence>
<keyword evidence="4 6" id="KW-1133">Transmembrane helix</keyword>
<evidence type="ECO:0000313" key="9">
    <source>
        <dbReference type="Proteomes" id="UP000231655"/>
    </source>
</evidence>
<dbReference type="InterPro" id="IPR051211">
    <property type="entry name" value="PG_lysyltransferase"/>
</dbReference>
<feature type="transmembrane region" description="Helical" evidence="6">
    <location>
        <begin position="92"/>
        <end position="114"/>
    </location>
</feature>
<dbReference type="AlphaFoldDB" id="A0A285IYM5"/>
<keyword evidence="3 6" id="KW-0812">Transmembrane</keyword>
<feature type="transmembrane region" description="Helical" evidence="6">
    <location>
        <begin position="227"/>
        <end position="249"/>
    </location>
</feature>
<sequence>MTQVLQVPQRGYRRGLRYVAPLVVGIACLWLLRNRLGGLDPQQISQALSEVRAAQWLLAGLATALSFWALGRYDGVIHRHLRTAIPDREAQLSGISAIALAQLLGLGVVTGTLARWRLLPRLGPLRAAQVTAAVSASFLVAWALVTAAACLLLAPQLLPQWLALMALAIFLTLPAIALFVPELKVARLRFRFPSLQAMTAITVFAAIDTCAAAAALWVLLPEAPGFASYLPVFLLALGAGLFAGTPGGIGPFELSLLALLPELAEEELIAAILAFRLVYYLIPGALAAAHVFRPRPAQDPANRAQVPRQVPDLLLEHAPRAESGVARQNGARLLGSASAGGLCVDTPQTLTLLFDPLAGSLAPLLPRLVQAARGSNRMPIVYKCSARQAVEARRAGWHLLHVADEALIDPGAFSLEGPRHRQLRRKLRQAAKAGIEVTRATELPFPEMARLDAEWKRTHGRARGLSTGRYAPSYVQAQRVYGARQHGHLVAFVTFHQNHNQLCLDLMRHGGDLPDGTMHALICAALEDARRLRLPLSLAAMPAAREEEPPLSARLRRLVAQRSGGAGLTRFKESFAPRRQRLYMAAPGRLSLVLGALDLALAMRRPAITADDPLSSAAPLAYGGRDSPRPR</sequence>
<feature type="transmembrane region" description="Helical" evidence="6">
    <location>
        <begin position="200"/>
        <end position="220"/>
    </location>
</feature>
<evidence type="ECO:0000256" key="2">
    <source>
        <dbReference type="ARBA" id="ARBA00022475"/>
    </source>
</evidence>
<dbReference type="InterPro" id="IPR016181">
    <property type="entry name" value="Acyl_CoA_acyltransferase"/>
</dbReference>
<dbReference type="PANTHER" id="PTHR34697:SF2">
    <property type="entry name" value="PHOSPHATIDYLGLYCEROL LYSYLTRANSFERASE"/>
    <property type="match status" value="1"/>
</dbReference>
<evidence type="ECO:0000313" key="8">
    <source>
        <dbReference type="EMBL" id="SNY53155.1"/>
    </source>
</evidence>
<dbReference type="Pfam" id="PF09924">
    <property type="entry name" value="LPG_synthase_C"/>
    <property type="match status" value="1"/>
</dbReference>
<evidence type="ECO:0000259" key="7">
    <source>
        <dbReference type="Pfam" id="PF09924"/>
    </source>
</evidence>
<dbReference type="InterPro" id="IPR024320">
    <property type="entry name" value="LPG_synthase_C"/>
</dbReference>
<comment type="subcellular location">
    <subcellularLocation>
        <location evidence="1">Cell membrane</location>
        <topology evidence="1">Multi-pass membrane protein</topology>
    </subcellularLocation>
</comment>
<name>A0A285IYM5_9RHOB</name>
<gene>
    <name evidence="8" type="ORF">SAMN06297129_2508</name>
</gene>
<feature type="transmembrane region" description="Helical" evidence="6">
    <location>
        <begin position="134"/>
        <end position="154"/>
    </location>
</feature>
<organism evidence="8 9">
    <name type="scientific">Pseudooceanicola antarcticus</name>
    <dbReference type="NCBI Taxonomy" id="1247613"/>
    <lineage>
        <taxon>Bacteria</taxon>
        <taxon>Pseudomonadati</taxon>
        <taxon>Pseudomonadota</taxon>
        <taxon>Alphaproteobacteria</taxon>
        <taxon>Rhodobacterales</taxon>
        <taxon>Paracoccaceae</taxon>
        <taxon>Pseudooceanicola</taxon>
    </lineage>
</organism>
<evidence type="ECO:0000256" key="6">
    <source>
        <dbReference type="SAM" id="Phobius"/>
    </source>
</evidence>
<evidence type="ECO:0000256" key="1">
    <source>
        <dbReference type="ARBA" id="ARBA00004651"/>
    </source>
</evidence>
<protein>
    <submittedName>
        <fullName evidence="8">Phosphatidylglycerol lysyltransferase</fullName>
    </submittedName>
</protein>
<evidence type="ECO:0000256" key="4">
    <source>
        <dbReference type="ARBA" id="ARBA00022989"/>
    </source>
</evidence>
<evidence type="ECO:0000256" key="3">
    <source>
        <dbReference type="ARBA" id="ARBA00022692"/>
    </source>
</evidence>
<dbReference type="GO" id="GO:0005886">
    <property type="term" value="C:plasma membrane"/>
    <property type="evidence" value="ECO:0007669"/>
    <property type="project" value="UniProtKB-SubCell"/>
</dbReference>
<proteinExistence type="predicted"/>
<feature type="transmembrane region" description="Helical" evidence="6">
    <location>
        <begin position="53"/>
        <end position="71"/>
    </location>
</feature>
<dbReference type="GO" id="GO:0016755">
    <property type="term" value="F:aminoacyltransferase activity"/>
    <property type="evidence" value="ECO:0007669"/>
    <property type="project" value="TreeGrafter"/>
</dbReference>
<dbReference type="OrthoDB" id="145485at2"/>
<keyword evidence="2" id="KW-1003">Cell membrane</keyword>
<dbReference type="SUPFAM" id="SSF55729">
    <property type="entry name" value="Acyl-CoA N-acyltransferases (Nat)"/>
    <property type="match status" value="1"/>
</dbReference>
<dbReference type="EMBL" id="OBEA01000004">
    <property type="protein sequence ID" value="SNY53155.1"/>
    <property type="molecule type" value="Genomic_DNA"/>
</dbReference>
<accession>A0A285IYM5</accession>
<keyword evidence="5 6" id="KW-0472">Membrane</keyword>
<feature type="transmembrane region" description="Helical" evidence="6">
    <location>
        <begin position="15"/>
        <end position="33"/>
    </location>
</feature>
<feature type="transmembrane region" description="Helical" evidence="6">
    <location>
        <begin position="161"/>
        <end position="180"/>
    </location>
</feature>
<dbReference type="Proteomes" id="UP000231655">
    <property type="component" value="Unassembled WGS sequence"/>
</dbReference>
<dbReference type="GO" id="GO:0055091">
    <property type="term" value="P:phospholipid homeostasis"/>
    <property type="evidence" value="ECO:0007669"/>
    <property type="project" value="TreeGrafter"/>
</dbReference>
<dbReference type="PANTHER" id="PTHR34697">
    <property type="entry name" value="PHOSPHATIDYLGLYCEROL LYSYLTRANSFERASE"/>
    <property type="match status" value="1"/>
</dbReference>
<reference evidence="8 9" key="1">
    <citation type="submission" date="2017-09" db="EMBL/GenBank/DDBJ databases">
        <authorList>
            <person name="Ehlers B."/>
            <person name="Leendertz F.H."/>
        </authorList>
    </citation>
    <scope>NUCLEOTIDE SEQUENCE [LARGE SCALE GENOMIC DNA]</scope>
    <source>
        <strain evidence="8 9">CGMCC 1.12662</strain>
    </source>
</reference>
<dbReference type="RefSeq" id="WP_143516915.1">
    <property type="nucleotide sequence ID" value="NZ_OBEA01000004.1"/>
</dbReference>